<dbReference type="eggNOG" id="ENOG5031J1M">
    <property type="taxonomic scope" value="Bacteria"/>
</dbReference>
<evidence type="ECO:0000313" key="2">
    <source>
        <dbReference type="Proteomes" id="UP000004184"/>
    </source>
</evidence>
<accession>D9X716</accession>
<organism evidence="1 2">
    <name type="scientific">Streptomyces viridochromogenes (strain DSM 40736 / JCM 4977 / BCRC 1201 / Tue 494)</name>
    <dbReference type="NCBI Taxonomy" id="591159"/>
    <lineage>
        <taxon>Bacteria</taxon>
        <taxon>Bacillati</taxon>
        <taxon>Actinomycetota</taxon>
        <taxon>Actinomycetes</taxon>
        <taxon>Kitasatosporales</taxon>
        <taxon>Streptomycetaceae</taxon>
        <taxon>Streptomyces</taxon>
    </lineage>
</organism>
<dbReference type="HOGENOM" id="CLU_1142058_0_0_11"/>
<dbReference type="STRING" id="591159.SSQG_04601"/>
<sequence length="250" mass="27604">MPGRQRPQLLGLWSDPILKVTRRGTVFGKNRHVDEPPIPVVPWTDAWEFAITDEERPATGQRKRAALGLRAFRVPYGSGVQRVNAPCAFFPSQASAAEDRRLYEDAEGSRLLCSVDEPQDVEGRRHHEVRDVRGQVIGTIQRIAPLKHAVKPTWRIAQPGHPEIVSSAEWAKGGPKEMVQRGAGKLLLGVVQAVADMGAEGGDQPAKSRVLEWKAGDEVVLASEGDARFLVRAAWLDRRLVFAYALLRTG</sequence>
<evidence type="ECO:0000313" key="1">
    <source>
        <dbReference type="EMBL" id="EFL34083.1"/>
    </source>
</evidence>
<dbReference type="Proteomes" id="UP000004184">
    <property type="component" value="Unassembled WGS sequence"/>
</dbReference>
<dbReference type="EMBL" id="GG657757">
    <property type="protein sequence ID" value="EFL34083.1"/>
    <property type="molecule type" value="Genomic_DNA"/>
</dbReference>
<name>D9X716_STRVT</name>
<gene>
    <name evidence="1" type="ORF">SSQG_04601</name>
</gene>
<protein>
    <submittedName>
        <fullName evidence="1">Predicted protein</fullName>
    </submittedName>
</protein>
<proteinExistence type="predicted"/>
<keyword evidence="2" id="KW-1185">Reference proteome</keyword>
<dbReference type="AlphaFoldDB" id="D9X716"/>
<reference evidence="2" key="1">
    <citation type="submission" date="2009-02" db="EMBL/GenBank/DDBJ databases">
        <title>Annotation of Streptomyces viridochromogenes strain DSM 40736.</title>
        <authorList>
            <consortium name="The Broad Institute Genome Sequencing Platform"/>
            <consortium name="Broad Institute Microbial Sequencing Center"/>
            <person name="Fischbach M."/>
            <person name="Godfrey P."/>
            <person name="Ward D."/>
            <person name="Young S."/>
            <person name="Zeng Q."/>
            <person name="Koehrsen M."/>
            <person name="Alvarado L."/>
            <person name="Berlin A.M."/>
            <person name="Bochicchio J."/>
            <person name="Borenstein D."/>
            <person name="Chapman S.B."/>
            <person name="Chen Z."/>
            <person name="Engels R."/>
            <person name="Freedman E."/>
            <person name="Gellesch M."/>
            <person name="Goldberg J."/>
            <person name="Griggs A."/>
            <person name="Gujja S."/>
            <person name="Heilman E.R."/>
            <person name="Heiman D.I."/>
            <person name="Hepburn T.A."/>
            <person name="Howarth C."/>
            <person name="Jen D."/>
            <person name="Larson L."/>
            <person name="Lewis B."/>
            <person name="Mehta T."/>
            <person name="Park D."/>
            <person name="Pearson M."/>
            <person name="Richards J."/>
            <person name="Roberts A."/>
            <person name="Saif S."/>
            <person name="Shea T.D."/>
            <person name="Shenoy N."/>
            <person name="Sisk P."/>
            <person name="Stolte C."/>
            <person name="Sykes S.N."/>
            <person name="Thomson T."/>
            <person name="Walk T."/>
            <person name="White J."/>
            <person name="Yandava C."/>
            <person name="Straight P."/>
            <person name="Clardy J."/>
            <person name="Hung D."/>
            <person name="Kolter R."/>
            <person name="Mekalanos J."/>
            <person name="Walker S."/>
            <person name="Walsh C.T."/>
            <person name="Wieland-Brown L.C."/>
            <person name="Haas B."/>
            <person name="Nusbaum C."/>
            <person name="Birren B."/>
        </authorList>
    </citation>
    <scope>NUCLEOTIDE SEQUENCE [LARGE SCALE GENOMIC DNA]</scope>
    <source>
        <strain evidence="2">DSM 40736 / JCM 4977 / BCRC 1201 / Tue 494</strain>
    </source>
</reference>